<reference evidence="1" key="1">
    <citation type="submission" date="2021-02" db="EMBL/GenBank/DDBJ databases">
        <authorList>
            <person name="Han P."/>
        </authorList>
    </citation>
    <scope>NUCLEOTIDE SEQUENCE</scope>
    <source>
        <strain evidence="1">Nitrosomonas nitrosa 18-3D</strain>
    </source>
</reference>
<evidence type="ECO:0000313" key="1">
    <source>
        <dbReference type="EMBL" id="CAE6495544.1"/>
    </source>
</evidence>
<protein>
    <submittedName>
        <fullName evidence="1">Uncharacterized protein</fullName>
    </submittedName>
</protein>
<dbReference type="AlphaFoldDB" id="A0A8H9D897"/>
<proteinExistence type="predicted"/>
<comment type="caution">
    <text evidence="1">The sequence shown here is derived from an EMBL/GenBank/DDBJ whole genome shotgun (WGS) entry which is preliminary data.</text>
</comment>
<name>A0A8H9D897_9PROT</name>
<gene>
    <name evidence="1" type="ORF">NMYAN_140019</name>
</gene>
<accession>A0A8H9D897</accession>
<sequence>MANLQTGKIDQLLDDLKTSANEQIKKSRLMAIFLDRWLRLIWLWVPNMGSISRNRIQVGRLIVMNNMNASLLV</sequence>
<dbReference type="Proteomes" id="UP000601736">
    <property type="component" value="Unassembled WGS sequence"/>
</dbReference>
<evidence type="ECO:0000313" key="2">
    <source>
        <dbReference type="Proteomes" id="UP000601736"/>
    </source>
</evidence>
<organism evidence="1 2">
    <name type="scientific">Nitrosomonas nitrosa</name>
    <dbReference type="NCBI Taxonomy" id="52442"/>
    <lineage>
        <taxon>Bacteria</taxon>
        <taxon>Pseudomonadati</taxon>
        <taxon>Pseudomonadota</taxon>
        <taxon>Betaproteobacteria</taxon>
        <taxon>Nitrosomonadales</taxon>
        <taxon>Nitrosomonadaceae</taxon>
        <taxon>Nitrosomonas</taxon>
    </lineage>
</organism>
<dbReference type="EMBL" id="CAJNAP010000006">
    <property type="protein sequence ID" value="CAE6495544.1"/>
    <property type="molecule type" value="Genomic_DNA"/>
</dbReference>